<dbReference type="InterPro" id="IPR050256">
    <property type="entry name" value="Glycosyltransferase_2"/>
</dbReference>
<keyword evidence="6 8" id="KW-1133">Transmembrane helix</keyword>
<evidence type="ECO:0000256" key="4">
    <source>
        <dbReference type="ARBA" id="ARBA00022692"/>
    </source>
</evidence>
<accession>A0A1F5G2N5</accession>
<dbReference type="InterPro" id="IPR029044">
    <property type="entry name" value="Nucleotide-diphossugar_trans"/>
</dbReference>
<reference evidence="10 11" key="1">
    <citation type="journal article" date="2016" name="Nat. Commun.">
        <title>Thousands of microbial genomes shed light on interconnected biogeochemical processes in an aquifer system.</title>
        <authorList>
            <person name="Anantharaman K."/>
            <person name="Brown C.T."/>
            <person name="Hug L.A."/>
            <person name="Sharon I."/>
            <person name="Castelle C.J."/>
            <person name="Probst A.J."/>
            <person name="Thomas B.C."/>
            <person name="Singh A."/>
            <person name="Wilkins M.J."/>
            <person name="Karaoz U."/>
            <person name="Brodie E.L."/>
            <person name="Williams K.H."/>
            <person name="Hubbard S.S."/>
            <person name="Banfield J.F."/>
        </authorList>
    </citation>
    <scope>NUCLEOTIDE SEQUENCE [LARGE SCALE GENOMIC DNA]</scope>
</reference>
<dbReference type="GO" id="GO:0005886">
    <property type="term" value="C:plasma membrane"/>
    <property type="evidence" value="ECO:0007669"/>
    <property type="project" value="TreeGrafter"/>
</dbReference>
<keyword evidence="4 8" id="KW-0812">Transmembrane</keyword>
<evidence type="ECO:0000256" key="1">
    <source>
        <dbReference type="ARBA" id="ARBA00022475"/>
    </source>
</evidence>
<evidence type="ECO:0000259" key="9">
    <source>
        <dbReference type="Pfam" id="PF00535"/>
    </source>
</evidence>
<keyword evidence="2" id="KW-0328">Glycosyltransferase</keyword>
<keyword evidence="1" id="KW-1003">Cell membrane</keyword>
<dbReference type="PANTHER" id="PTHR48090">
    <property type="entry name" value="UNDECAPRENYL-PHOSPHATE 4-DEOXY-4-FORMAMIDO-L-ARABINOSE TRANSFERASE-RELATED"/>
    <property type="match status" value="1"/>
</dbReference>
<gene>
    <name evidence="10" type="ORF">A2164_01540</name>
</gene>
<dbReference type="AlphaFoldDB" id="A0A1F5G2N5"/>
<feature type="transmembrane region" description="Helical" evidence="8">
    <location>
        <begin position="229"/>
        <end position="253"/>
    </location>
</feature>
<dbReference type="InterPro" id="IPR001173">
    <property type="entry name" value="Glyco_trans_2-like"/>
</dbReference>
<evidence type="ECO:0000256" key="2">
    <source>
        <dbReference type="ARBA" id="ARBA00022676"/>
    </source>
</evidence>
<evidence type="ECO:0000256" key="3">
    <source>
        <dbReference type="ARBA" id="ARBA00022679"/>
    </source>
</evidence>
<proteinExistence type="predicted"/>
<evidence type="ECO:0000313" key="11">
    <source>
        <dbReference type="Proteomes" id="UP000176317"/>
    </source>
</evidence>
<evidence type="ECO:0000256" key="8">
    <source>
        <dbReference type="SAM" id="Phobius"/>
    </source>
</evidence>
<evidence type="ECO:0000256" key="6">
    <source>
        <dbReference type="ARBA" id="ARBA00022989"/>
    </source>
</evidence>
<feature type="domain" description="Glycosyltransferase 2-like" evidence="9">
    <location>
        <begin position="1"/>
        <end position="164"/>
    </location>
</feature>
<feature type="transmembrane region" description="Helical" evidence="8">
    <location>
        <begin position="265"/>
        <end position="286"/>
    </location>
</feature>
<protein>
    <submittedName>
        <fullName evidence="10">Glycosyl transferase</fullName>
    </submittedName>
</protein>
<sequence length="316" mass="36207">SIISPVYNEEKNLEILFEKLHVELDKITTSWEIIFVNDGSLDNSSKVLHKLSHKNSAVKIIEFTRNYGQTAALMAGFEYASGEIIITIDSDLQNDPKDIKLLVKKLNEGYDVVSGWRKNRKDNVLIRTFPSKLANILISKVAGVKLHDYGCTLKGYRSDVLKNIKLYGEMHRFIPLYVNNYPASKVTEIPISHYRRLHGKSKYGISRIFKVILDLTVVEFLSKYSQKPIYIFGAFGISSFFLSIIAFLLTLYFKFFGGKSFIQTPLPLLVVLFFLVGFQSILMGLISEMLTRTYYESQGKKIYVIKNLLNIKKDKK</sequence>
<dbReference type="CDD" id="cd04187">
    <property type="entry name" value="DPM1_like_bac"/>
    <property type="match status" value="1"/>
</dbReference>
<evidence type="ECO:0000313" key="10">
    <source>
        <dbReference type="EMBL" id="OGD86146.1"/>
    </source>
</evidence>
<dbReference type="Gene3D" id="3.90.550.10">
    <property type="entry name" value="Spore Coat Polysaccharide Biosynthesis Protein SpsA, Chain A"/>
    <property type="match status" value="1"/>
</dbReference>
<dbReference type="GO" id="GO:0009103">
    <property type="term" value="P:lipopolysaccharide biosynthetic process"/>
    <property type="evidence" value="ECO:0007669"/>
    <property type="project" value="UniProtKB-KW"/>
</dbReference>
<dbReference type="SUPFAM" id="SSF53448">
    <property type="entry name" value="Nucleotide-diphospho-sugar transferases"/>
    <property type="match status" value="1"/>
</dbReference>
<dbReference type="EMBL" id="MFAT01000042">
    <property type="protein sequence ID" value="OGD86146.1"/>
    <property type="molecule type" value="Genomic_DNA"/>
</dbReference>
<dbReference type="Proteomes" id="UP000176317">
    <property type="component" value="Unassembled WGS sequence"/>
</dbReference>
<feature type="non-terminal residue" evidence="10">
    <location>
        <position position="1"/>
    </location>
</feature>
<keyword evidence="7 8" id="KW-0472">Membrane</keyword>
<dbReference type="Pfam" id="PF00535">
    <property type="entry name" value="Glycos_transf_2"/>
    <property type="match status" value="1"/>
</dbReference>
<organism evidence="10 11">
    <name type="scientific">Candidatus Curtissbacteria bacterium RBG_13_35_7</name>
    <dbReference type="NCBI Taxonomy" id="1797705"/>
    <lineage>
        <taxon>Bacteria</taxon>
        <taxon>Candidatus Curtissiibacteriota</taxon>
    </lineage>
</organism>
<evidence type="ECO:0000256" key="5">
    <source>
        <dbReference type="ARBA" id="ARBA00022985"/>
    </source>
</evidence>
<comment type="caution">
    <text evidence="10">The sequence shown here is derived from an EMBL/GenBank/DDBJ whole genome shotgun (WGS) entry which is preliminary data.</text>
</comment>
<evidence type="ECO:0000256" key="7">
    <source>
        <dbReference type="ARBA" id="ARBA00023136"/>
    </source>
</evidence>
<keyword evidence="3 10" id="KW-0808">Transferase</keyword>
<name>A0A1F5G2N5_9BACT</name>
<keyword evidence="5" id="KW-0448">Lipopolysaccharide biosynthesis</keyword>
<dbReference type="GO" id="GO:0099621">
    <property type="term" value="F:undecaprenyl-phosphate 4-deoxy-4-formamido-L-arabinose transferase activity"/>
    <property type="evidence" value="ECO:0007669"/>
    <property type="project" value="TreeGrafter"/>
</dbReference>
<dbReference type="PANTHER" id="PTHR48090:SF3">
    <property type="entry name" value="UNDECAPRENYL-PHOSPHATE 4-DEOXY-4-FORMAMIDO-L-ARABINOSE TRANSFERASE"/>
    <property type="match status" value="1"/>
</dbReference>